<organism evidence="5 6">
    <name type="scientific">Pilibacter termitis</name>
    <dbReference type="NCBI Taxonomy" id="263852"/>
    <lineage>
        <taxon>Bacteria</taxon>
        <taxon>Bacillati</taxon>
        <taxon>Bacillota</taxon>
        <taxon>Bacilli</taxon>
        <taxon>Lactobacillales</taxon>
        <taxon>Enterococcaceae</taxon>
        <taxon>Pilibacter</taxon>
    </lineage>
</organism>
<accession>A0A1T4LJJ1</accession>
<reference evidence="5 6" key="1">
    <citation type="submission" date="2017-02" db="EMBL/GenBank/DDBJ databases">
        <authorList>
            <person name="Peterson S.W."/>
        </authorList>
    </citation>
    <scope>NUCLEOTIDE SEQUENCE [LARGE SCALE GENOMIC DNA]</scope>
    <source>
        <strain evidence="5 6">ATCC BAA-1030</strain>
    </source>
</reference>
<dbReference type="STRING" id="263852.SAMN02745116_00689"/>
<evidence type="ECO:0000256" key="2">
    <source>
        <dbReference type="ARBA" id="ARBA00023125"/>
    </source>
</evidence>
<proteinExistence type="predicted"/>
<gene>
    <name evidence="5" type="ORF">SAMN02745116_00689</name>
</gene>
<evidence type="ECO:0000256" key="3">
    <source>
        <dbReference type="ARBA" id="ARBA00023163"/>
    </source>
</evidence>
<keyword evidence="2" id="KW-0238">DNA-binding</keyword>
<keyword evidence="1" id="KW-0805">Transcription regulation</keyword>
<dbReference type="PANTHER" id="PTHR40661">
    <property type="match status" value="1"/>
</dbReference>
<protein>
    <submittedName>
        <fullName evidence="5">Helix-turn-helix</fullName>
    </submittedName>
</protein>
<dbReference type="Gene3D" id="1.10.260.40">
    <property type="entry name" value="lambda repressor-like DNA-binding domains"/>
    <property type="match status" value="1"/>
</dbReference>
<dbReference type="InterPro" id="IPR001387">
    <property type="entry name" value="Cro/C1-type_HTH"/>
</dbReference>
<evidence type="ECO:0000313" key="5">
    <source>
        <dbReference type="EMBL" id="SJZ54875.1"/>
    </source>
</evidence>
<dbReference type="SUPFAM" id="SSF47413">
    <property type="entry name" value="lambda repressor-like DNA-binding domains"/>
    <property type="match status" value="1"/>
</dbReference>
<dbReference type="SMART" id="SM00530">
    <property type="entry name" value="HTH_XRE"/>
    <property type="match status" value="1"/>
</dbReference>
<dbReference type="AlphaFoldDB" id="A0A1T4LJJ1"/>
<dbReference type="EMBL" id="FUXI01000006">
    <property type="protein sequence ID" value="SJZ54875.1"/>
    <property type="molecule type" value="Genomic_DNA"/>
</dbReference>
<dbReference type="PROSITE" id="PS50943">
    <property type="entry name" value="HTH_CROC1"/>
    <property type="match status" value="1"/>
</dbReference>
<evidence type="ECO:0000259" key="4">
    <source>
        <dbReference type="PROSITE" id="PS50943"/>
    </source>
</evidence>
<keyword evidence="3" id="KW-0804">Transcription</keyword>
<dbReference type="PANTHER" id="PTHR40661:SF1">
    <property type="entry name" value="HTH CRO_C1-TYPE DOMAIN-CONTAINING PROTEIN"/>
    <property type="match status" value="1"/>
</dbReference>
<feature type="domain" description="HTH cro/C1-type" evidence="4">
    <location>
        <begin position="10"/>
        <end position="64"/>
    </location>
</feature>
<sequence length="143" mass="16685">MEKNIFSERLSLALKERNLNQAELSKRTGFSSSQINHWVKGKYEAKQDKIYRISLVLDVNPAWLMGFDVPMELGGEKESIDIGERKIFPYRSIDLQELFQSGAEIRFSSYILTKKQVRQLRKVLYAVFSEDLPIIPPKDWDVM</sequence>
<dbReference type="RefSeq" id="WP_078806647.1">
    <property type="nucleotide sequence ID" value="NZ_FUXI01000006.1"/>
</dbReference>
<evidence type="ECO:0000313" key="6">
    <source>
        <dbReference type="Proteomes" id="UP000190328"/>
    </source>
</evidence>
<name>A0A1T4LJJ1_9ENTE</name>
<dbReference type="InterPro" id="IPR010982">
    <property type="entry name" value="Lambda_DNA-bd_dom_sf"/>
</dbReference>
<keyword evidence="6" id="KW-1185">Reference proteome</keyword>
<dbReference type="Pfam" id="PF12844">
    <property type="entry name" value="HTH_19"/>
    <property type="match status" value="1"/>
</dbReference>
<dbReference type="OrthoDB" id="2475196at2"/>
<evidence type="ECO:0000256" key="1">
    <source>
        <dbReference type="ARBA" id="ARBA00023015"/>
    </source>
</evidence>
<dbReference type="GO" id="GO:0003677">
    <property type="term" value="F:DNA binding"/>
    <property type="evidence" value="ECO:0007669"/>
    <property type="project" value="UniProtKB-KW"/>
</dbReference>
<dbReference type="Proteomes" id="UP000190328">
    <property type="component" value="Unassembled WGS sequence"/>
</dbReference>
<dbReference type="CDD" id="cd00093">
    <property type="entry name" value="HTH_XRE"/>
    <property type="match status" value="1"/>
</dbReference>